<evidence type="ECO:0000256" key="1">
    <source>
        <dbReference type="ARBA" id="ARBA00007626"/>
    </source>
</evidence>
<dbReference type="OrthoDB" id="680059at2759"/>
<dbReference type="NCBIfam" id="TIGR00756">
    <property type="entry name" value="PPR"/>
    <property type="match status" value="7"/>
</dbReference>
<keyword evidence="2" id="KW-0677">Repeat</keyword>
<reference evidence="5" key="1">
    <citation type="journal article" date="2022" name="Cell">
        <title>Repeat-based holocentromeres influence genome architecture and karyotype evolution.</title>
        <authorList>
            <person name="Hofstatter P.G."/>
            <person name="Thangavel G."/>
            <person name="Lux T."/>
            <person name="Neumann P."/>
            <person name="Vondrak T."/>
            <person name="Novak P."/>
            <person name="Zhang M."/>
            <person name="Costa L."/>
            <person name="Castellani M."/>
            <person name="Scott A."/>
            <person name="Toegelov H."/>
            <person name="Fuchs J."/>
            <person name="Mata-Sucre Y."/>
            <person name="Dias Y."/>
            <person name="Vanzela A.L.L."/>
            <person name="Huettel B."/>
            <person name="Almeida C.C.S."/>
            <person name="Simkova H."/>
            <person name="Souza G."/>
            <person name="Pedrosa-Harand A."/>
            <person name="Macas J."/>
            <person name="Mayer K.F.X."/>
            <person name="Houben A."/>
            <person name="Marques A."/>
        </authorList>
    </citation>
    <scope>NUCLEOTIDE SEQUENCE</scope>
    <source>
        <strain evidence="5">RhyBre1mFocal</strain>
    </source>
</reference>
<feature type="repeat" description="PPR" evidence="4">
    <location>
        <begin position="345"/>
        <end position="379"/>
    </location>
</feature>
<keyword evidence="6" id="KW-1185">Reference proteome</keyword>
<protein>
    <recommendedName>
        <fullName evidence="7">Pentatricopeptide repeat-containing protein</fullName>
    </recommendedName>
</protein>
<dbReference type="Proteomes" id="UP001151287">
    <property type="component" value="Unassembled WGS sequence"/>
</dbReference>
<evidence type="ECO:0000256" key="3">
    <source>
        <dbReference type="ARBA" id="ARBA00022946"/>
    </source>
</evidence>
<evidence type="ECO:0000313" key="5">
    <source>
        <dbReference type="EMBL" id="KAJ1700046.1"/>
    </source>
</evidence>
<gene>
    <name evidence="5" type="ORF">LUZ63_008558</name>
</gene>
<organism evidence="5 6">
    <name type="scientific">Rhynchospora breviuscula</name>
    <dbReference type="NCBI Taxonomy" id="2022672"/>
    <lineage>
        <taxon>Eukaryota</taxon>
        <taxon>Viridiplantae</taxon>
        <taxon>Streptophyta</taxon>
        <taxon>Embryophyta</taxon>
        <taxon>Tracheophyta</taxon>
        <taxon>Spermatophyta</taxon>
        <taxon>Magnoliopsida</taxon>
        <taxon>Liliopsida</taxon>
        <taxon>Poales</taxon>
        <taxon>Cyperaceae</taxon>
        <taxon>Cyperoideae</taxon>
        <taxon>Rhynchosporeae</taxon>
        <taxon>Rhynchospora</taxon>
    </lineage>
</organism>
<dbReference type="Pfam" id="PF13041">
    <property type="entry name" value="PPR_2"/>
    <property type="match status" value="3"/>
</dbReference>
<feature type="repeat" description="PPR" evidence="4">
    <location>
        <begin position="260"/>
        <end position="294"/>
    </location>
</feature>
<feature type="repeat" description="PPR" evidence="4">
    <location>
        <begin position="380"/>
        <end position="414"/>
    </location>
</feature>
<dbReference type="InterPro" id="IPR002885">
    <property type="entry name" value="PPR_rpt"/>
</dbReference>
<evidence type="ECO:0000256" key="2">
    <source>
        <dbReference type="ARBA" id="ARBA00022737"/>
    </source>
</evidence>
<dbReference type="Pfam" id="PF12854">
    <property type="entry name" value="PPR_1"/>
    <property type="match status" value="2"/>
</dbReference>
<dbReference type="InterPro" id="IPR011990">
    <property type="entry name" value="TPR-like_helical_dom_sf"/>
</dbReference>
<evidence type="ECO:0000313" key="6">
    <source>
        <dbReference type="Proteomes" id="UP001151287"/>
    </source>
</evidence>
<evidence type="ECO:0008006" key="7">
    <source>
        <dbReference type="Google" id="ProtNLM"/>
    </source>
</evidence>
<keyword evidence="3" id="KW-0809">Transit peptide</keyword>
<sequence>MVGEVYGAPNQYLHLHRARQSDTPTPSPSFRNARVPKPLGSPLERLVTERCRSGNLKLEEAVSLFDRLFSSDHLRPSIHPFNSLLAAIPKTNHPDRYSTVISLFNRLNLIRDRGIYPDILTFGVVINCFCRMGRVDLGFSTLGLSLKHRRGINAFIFGSLIKGLCAARQIEDAAQLLAKMPRMGCTPDLISYNTLIDGMCRTGNTRVGLDLCRRMATQGSCCEPDVVTYTTLIRGFCQEGDIGMAVKTFEEMVAGGLKPTVITCSILIDGLCKNGNVRAANEVFQKMPSCEWNRAMEVLREMVNQAISPNVVTFNALIDSLCKHRVTCEAERLIDLMEEIGEKPNVITYTALLQGYVLESHLDKAIRLFERMSQKSIEPNQHSYSILINGYCKNGKIIEALDLVEKMMKHGLKPDGVIIDILRNEANNCKTPDEVKQTISGLVDKIKHLEEK</sequence>
<evidence type="ECO:0000256" key="4">
    <source>
        <dbReference type="PROSITE-ProRule" id="PRU00708"/>
    </source>
</evidence>
<proteinExistence type="inferred from homology"/>
<dbReference type="PANTHER" id="PTHR47941">
    <property type="entry name" value="PENTATRICOPEPTIDE REPEAT-CONTAINING PROTEIN 3, MITOCHONDRIAL"/>
    <property type="match status" value="1"/>
</dbReference>
<dbReference type="Gene3D" id="1.25.40.10">
    <property type="entry name" value="Tetratricopeptide repeat domain"/>
    <property type="match status" value="4"/>
</dbReference>
<feature type="repeat" description="PPR" evidence="4">
    <location>
        <begin position="188"/>
        <end position="222"/>
    </location>
</feature>
<feature type="repeat" description="PPR" evidence="4">
    <location>
        <begin position="310"/>
        <end position="344"/>
    </location>
</feature>
<name>A0A9Q0HVL8_9POAL</name>
<feature type="repeat" description="PPR" evidence="4">
    <location>
        <begin position="153"/>
        <end position="187"/>
    </location>
</feature>
<comment type="caution">
    <text evidence="5">The sequence shown here is derived from an EMBL/GenBank/DDBJ whole genome shotgun (WGS) entry which is preliminary data.</text>
</comment>
<dbReference type="EMBL" id="JAMQYH010000002">
    <property type="protein sequence ID" value="KAJ1700046.1"/>
    <property type="molecule type" value="Genomic_DNA"/>
</dbReference>
<dbReference type="PROSITE" id="PS51375">
    <property type="entry name" value="PPR"/>
    <property type="match status" value="7"/>
</dbReference>
<dbReference type="AlphaFoldDB" id="A0A9Q0HVL8"/>
<feature type="repeat" description="PPR" evidence="4">
    <location>
        <begin position="225"/>
        <end position="259"/>
    </location>
</feature>
<accession>A0A9Q0HVL8</accession>
<comment type="similarity">
    <text evidence="1">Belongs to the PPR family. P subfamily.</text>
</comment>